<evidence type="ECO:0000313" key="3">
    <source>
        <dbReference type="EMBL" id="CAL6094618.1"/>
    </source>
</evidence>
<accession>A0AA86TR42</accession>
<dbReference type="EMBL" id="CATOUU010000188">
    <property type="protein sequence ID" value="CAI9919903.1"/>
    <property type="molecule type" value="Genomic_DNA"/>
</dbReference>
<protein>
    <submittedName>
        <fullName evidence="1">Uncharacterized protein</fullName>
    </submittedName>
</protein>
<evidence type="ECO:0000313" key="5">
    <source>
        <dbReference type="Proteomes" id="UP001642409"/>
    </source>
</evidence>
<comment type="caution">
    <text evidence="1">The sequence shown here is derived from an EMBL/GenBank/DDBJ whole genome shotgun (WGS) entry which is preliminary data.</text>
</comment>
<sequence>MLTLAEAAPVSAIIQNLRPFFVIKTHYNEISAQQICDESRQHGYFKITYQRVTDRLRISKAKPGDMVLVCHSLPIRYQGGACIAEVTQVIDSQILHIKFVRFLHRKVDMQELYTVEKSLKSSSRVFIVSEQTFYQLLALENE</sequence>
<proteinExistence type="predicted"/>
<dbReference type="AlphaFoldDB" id="A0AA86TR42"/>
<evidence type="ECO:0000313" key="1">
    <source>
        <dbReference type="EMBL" id="CAI9919903.1"/>
    </source>
</evidence>
<gene>
    <name evidence="2" type="ORF">HINF_LOCUS33343</name>
    <name evidence="3" type="ORF">HINF_LOCUS67555</name>
    <name evidence="1" type="ORF">HINF_LOCUS7548</name>
    <name evidence="4" type="ORF">HINF_LOCUS76883</name>
</gene>
<name>A0AA86TR42_9EUKA</name>
<organism evidence="1">
    <name type="scientific">Hexamita inflata</name>
    <dbReference type="NCBI Taxonomy" id="28002"/>
    <lineage>
        <taxon>Eukaryota</taxon>
        <taxon>Metamonada</taxon>
        <taxon>Diplomonadida</taxon>
        <taxon>Hexamitidae</taxon>
        <taxon>Hexamitinae</taxon>
        <taxon>Hexamita</taxon>
    </lineage>
</organism>
<reference evidence="1" key="1">
    <citation type="submission" date="2023-06" db="EMBL/GenBank/DDBJ databases">
        <authorList>
            <person name="Kurt Z."/>
        </authorList>
    </citation>
    <scope>NUCLEOTIDE SEQUENCE</scope>
</reference>
<dbReference type="EMBL" id="CATOUU010000748">
    <property type="protein sequence ID" value="CAI9945698.1"/>
    <property type="molecule type" value="Genomic_DNA"/>
</dbReference>
<dbReference type="Proteomes" id="UP001642409">
    <property type="component" value="Unassembled WGS sequence"/>
</dbReference>
<keyword evidence="5" id="KW-1185">Reference proteome</keyword>
<dbReference type="EMBL" id="CAXDID020000730">
    <property type="protein sequence ID" value="CAL6112106.1"/>
    <property type="molecule type" value="Genomic_DNA"/>
</dbReference>
<evidence type="ECO:0000313" key="4">
    <source>
        <dbReference type="EMBL" id="CAL6112106.1"/>
    </source>
</evidence>
<reference evidence="3 5" key="2">
    <citation type="submission" date="2024-07" db="EMBL/GenBank/DDBJ databases">
        <authorList>
            <person name="Akdeniz Z."/>
        </authorList>
    </citation>
    <scope>NUCLEOTIDE SEQUENCE [LARGE SCALE GENOMIC DNA]</scope>
</reference>
<dbReference type="EMBL" id="CAXDID020000468">
    <property type="protein sequence ID" value="CAL6094618.1"/>
    <property type="molecule type" value="Genomic_DNA"/>
</dbReference>
<evidence type="ECO:0000313" key="2">
    <source>
        <dbReference type="EMBL" id="CAI9945698.1"/>
    </source>
</evidence>